<protein>
    <recommendedName>
        <fullName evidence="2">histidine kinase</fullName>
        <ecNumber evidence="2">2.7.13.3</ecNumber>
    </recommendedName>
</protein>
<evidence type="ECO:0000256" key="1">
    <source>
        <dbReference type="ARBA" id="ARBA00000085"/>
    </source>
</evidence>
<keyword evidence="6" id="KW-0812">Transmembrane</keyword>
<feature type="domain" description="Histidine kinase/HSP90-like ATPase" evidence="7">
    <location>
        <begin position="531"/>
        <end position="616"/>
    </location>
</feature>
<evidence type="ECO:0000256" key="3">
    <source>
        <dbReference type="ARBA" id="ARBA00022679"/>
    </source>
</evidence>
<dbReference type="InterPro" id="IPR036890">
    <property type="entry name" value="HATPase_C_sf"/>
</dbReference>
<evidence type="ECO:0000259" key="9">
    <source>
        <dbReference type="Pfam" id="PF07696"/>
    </source>
</evidence>
<keyword evidence="11" id="KW-1185">Reference proteome</keyword>
<evidence type="ECO:0000256" key="5">
    <source>
        <dbReference type="ARBA" id="ARBA00023012"/>
    </source>
</evidence>
<organism evidence="10 11">
    <name type="scientific">Rhabdobacter roseus</name>
    <dbReference type="NCBI Taxonomy" id="1655419"/>
    <lineage>
        <taxon>Bacteria</taxon>
        <taxon>Pseudomonadati</taxon>
        <taxon>Bacteroidota</taxon>
        <taxon>Cytophagia</taxon>
        <taxon>Cytophagales</taxon>
        <taxon>Cytophagaceae</taxon>
        <taxon>Rhabdobacter</taxon>
    </lineage>
</organism>
<dbReference type="EC" id="2.7.13.3" evidence="2"/>
<dbReference type="CDD" id="cd16917">
    <property type="entry name" value="HATPase_UhpB-NarQ-NarX-like"/>
    <property type="match status" value="1"/>
</dbReference>
<feature type="domain" description="7TM-DISM receptor extracellular" evidence="9">
    <location>
        <begin position="38"/>
        <end position="166"/>
    </location>
</feature>
<comment type="caution">
    <text evidence="10">The sequence shown here is derived from an EMBL/GenBank/DDBJ whole genome shotgun (WGS) entry which is preliminary data.</text>
</comment>
<feature type="transmembrane region" description="Helical" evidence="6">
    <location>
        <begin position="376"/>
        <end position="397"/>
    </location>
</feature>
<feature type="transmembrane region" description="Helical" evidence="6">
    <location>
        <begin position="179"/>
        <end position="200"/>
    </location>
</feature>
<dbReference type="PANTHER" id="PTHR24421">
    <property type="entry name" value="NITRATE/NITRITE SENSOR PROTEIN NARX-RELATED"/>
    <property type="match status" value="1"/>
</dbReference>
<dbReference type="AlphaFoldDB" id="A0A840TM47"/>
<sequence length="618" mass="70084">MIRKLVLLLGVVVLLMLGLLTYHQSSIRQIAIQPVPIYHWEDTTGLASAREARQVGRFTRVQEKRFNTGYTESIHWFHLRIKASKEPVELSFEIRNHAIDQVELFVLKNNSLRSLGQTGSRFPFVQRPSPTKSFVYLLNVEVGQQADYYLRLDKRYENLATELTLWRTSDFEDKEQREYFLWGLFFGVAGLVIFLAFLFFITTRDRVYGWFGLYLLGLTLRQLADTGLGFQFVWPGLPVFNHPDAVIEALWLYVPAMLQFQQHFLQLRTAAPWVFRLSQVLKYAFCLALLLLVVGQLTGLLTAYTGAYRLVTMTHTLLANVVFILFIFITLVGLRSQDSVKRLYAVGFGIQIIGQLFIFIQNLMRYRVDGVFFVDAYLIVMVNFFIDLVVFTYLLAYRYRRSLDEQRRLKISLAQAQQQTNAAIIDVLEAERQQVGYLLQSDVGGRLHQTRSLLTGLASAPLLVEAVKLIDKTDDCLDQILRDSPPPDLLRKGLAVALAELVQQRNETGSIRLQFRHDTDGPLADLSDAQTRQLYRIANELTNNLIKHAQATEGCVVLSQLAAGWELMVSDNGRGFDPSQAGSEGGIGLKNLFARAQTLGATVQLVSGKEGTTIRVQG</sequence>
<dbReference type="Proteomes" id="UP000557307">
    <property type="component" value="Unassembled WGS sequence"/>
</dbReference>
<keyword evidence="5" id="KW-0902">Two-component regulatory system</keyword>
<dbReference type="Gene3D" id="2.60.40.2380">
    <property type="match status" value="1"/>
</dbReference>
<reference evidence="10 11" key="1">
    <citation type="submission" date="2020-08" db="EMBL/GenBank/DDBJ databases">
        <title>Genomic Encyclopedia of Type Strains, Phase IV (KMG-IV): sequencing the most valuable type-strain genomes for metagenomic binning, comparative biology and taxonomic classification.</title>
        <authorList>
            <person name="Goeker M."/>
        </authorList>
    </citation>
    <scope>NUCLEOTIDE SEQUENCE [LARGE SCALE GENOMIC DNA]</scope>
    <source>
        <strain evidence="10 11">DSM 105074</strain>
    </source>
</reference>
<dbReference type="Pfam" id="PF07696">
    <property type="entry name" value="7TMR-DISMED2"/>
    <property type="match status" value="1"/>
</dbReference>
<feature type="transmembrane region" description="Helical" evidence="6">
    <location>
        <begin position="280"/>
        <end position="304"/>
    </location>
</feature>
<dbReference type="SUPFAM" id="SSF55874">
    <property type="entry name" value="ATPase domain of HSP90 chaperone/DNA topoisomerase II/histidine kinase"/>
    <property type="match status" value="1"/>
</dbReference>
<keyword evidence="4 10" id="KW-0418">Kinase</keyword>
<dbReference type="InterPro" id="IPR011622">
    <property type="entry name" value="7TMR_DISM_rcpt_extracell_dom2"/>
</dbReference>
<evidence type="ECO:0000256" key="6">
    <source>
        <dbReference type="SAM" id="Phobius"/>
    </source>
</evidence>
<dbReference type="RefSeq" id="WP_184174587.1">
    <property type="nucleotide sequence ID" value="NZ_JACHGF010000003.1"/>
</dbReference>
<dbReference type="InterPro" id="IPR003594">
    <property type="entry name" value="HATPase_dom"/>
</dbReference>
<evidence type="ECO:0000256" key="4">
    <source>
        <dbReference type="ARBA" id="ARBA00022777"/>
    </source>
</evidence>
<dbReference type="Gene3D" id="3.30.565.10">
    <property type="entry name" value="Histidine kinase-like ATPase, C-terminal domain"/>
    <property type="match status" value="1"/>
</dbReference>
<evidence type="ECO:0000256" key="2">
    <source>
        <dbReference type="ARBA" id="ARBA00012438"/>
    </source>
</evidence>
<feature type="transmembrane region" description="Helical" evidence="6">
    <location>
        <begin position="310"/>
        <end position="331"/>
    </location>
</feature>
<dbReference type="PANTHER" id="PTHR24421:SF10">
    <property type="entry name" value="NITRATE_NITRITE SENSOR PROTEIN NARQ"/>
    <property type="match status" value="1"/>
</dbReference>
<evidence type="ECO:0000313" key="11">
    <source>
        <dbReference type="Proteomes" id="UP000557307"/>
    </source>
</evidence>
<feature type="domain" description="7TM-DISM receptor extracellular" evidence="8">
    <location>
        <begin position="178"/>
        <end position="398"/>
    </location>
</feature>
<dbReference type="GO" id="GO:0000160">
    <property type="term" value="P:phosphorelay signal transduction system"/>
    <property type="evidence" value="ECO:0007669"/>
    <property type="project" value="UniProtKB-KW"/>
</dbReference>
<gene>
    <name evidence="10" type="ORF">HNQ92_002814</name>
</gene>
<feature type="transmembrane region" description="Helical" evidence="6">
    <location>
        <begin position="343"/>
        <end position="364"/>
    </location>
</feature>
<keyword evidence="6" id="KW-0472">Membrane</keyword>
<dbReference type="Pfam" id="PF02518">
    <property type="entry name" value="HATPase_c"/>
    <property type="match status" value="1"/>
</dbReference>
<name>A0A840TM47_9BACT</name>
<evidence type="ECO:0000259" key="7">
    <source>
        <dbReference type="Pfam" id="PF02518"/>
    </source>
</evidence>
<evidence type="ECO:0000313" key="10">
    <source>
        <dbReference type="EMBL" id="MBB5284671.1"/>
    </source>
</evidence>
<dbReference type="Pfam" id="PF07695">
    <property type="entry name" value="7TMR-DISM_7TM"/>
    <property type="match status" value="1"/>
</dbReference>
<comment type="catalytic activity">
    <reaction evidence="1">
        <text>ATP + protein L-histidine = ADP + protein N-phospho-L-histidine.</text>
        <dbReference type="EC" id="2.7.13.3"/>
    </reaction>
</comment>
<dbReference type="InterPro" id="IPR011623">
    <property type="entry name" value="7TMR_DISM_rcpt_extracell_dom1"/>
</dbReference>
<accession>A0A840TM47</accession>
<keyword evidence="3" id="KW-0808">Transferase</keyword>
<dbReference type="InterPro" id="IPR050482">
    <property type="entry name" value="Sensor_HK_TwoCompSys"/>
</dbReference>
<dbReference type="GO" id="GO:0004673">
    <property type="term" value="F:protein histidine kinase activity"/>
    <property type="evidence" value="ECO:0007669"/>
    <property type="project" value="UniProtKB-EC"/>
</dbReference>
<evidence type="ECO:0000259" key="8">
    <source>
        <dbReference type="Pfam" id="PF07695"/>
    </source>
</evidence>
<keyword evidence="6" id="KW-1133">Transmembrane helix</keyword>
<proteinExistence type="predicted"/>
<dbReference type="EMBL" id="JACHGF010000003">
    <property type="protein sequence ID" value="MBB5284671.1"/>
    <property type="molecule type" value="Genomic_DNA"/>
</dbReference>